<dbReference type="GO" id="GO:0000049">
    <property type="term" value="F:tRNA binding"/>
    <property type="evidence" value="ECO:0007669"/>
    <property type="project" value="UniProtKB-KW"/>
</dbReference>
<comment type="cofactor">
    <cofactor evidence="1">
        <name>Mg(2+)</name>
        <dbReference type="ChEBI" id="CHEBI:18420"/>
    </cofactor>
</comment>
<reference evidence="11" key="1">
    <citation type="submission" date="2020-05" db="EMBL/GenBank/DDBJ databases">
        <authorList>
            <person name="Chiriac C."/>
            <person name="Salcher M."/>
            <person name="Ghai R."/>
            <person name="Kavagutti S V."/>
        </authorList>
    </citation>
    <scope>NUCLEOTIDE SEQUENCE</scope>
</reference>
<keyword evidence="9" id="KW-0694">RNA-binding</keyword>
<evidence type="ECO:0000256" key="2">
    <source>
        <dbReference type="ARBA" id="ARBA00022555"/>
    </source>
</evidence>
<keyword evidence="2" id="KW-0820">tRNA-binding</keyword>
<keyword evidence="4" id="KW-0819">tRNA processing</keyword>
<keyword evidence="7" id="KW-0547">Nucleotide-binding</keyword>
<dbReference type="Gene3D" id="3.30.460.10">
    <property type="entry name" value="Beta Polymerase, domain 2"/>
    <property type="match status" value="1"/>
</dbReference>
<dbReference type="SUPFAM" id="SSF81891">
    <property type="entry name" value="Poly A polymerase C-terminal region-like"/>
    <property type="match status" value="1"/>
</dbReference>
<dbReference type="Gene3D" id="1.10.3090.10">
    <property type="entry name" value="cca-adding enzyme, domain 2"/>
    <property type="match status" value="1"/>
</dbReference>
<evidence type="ECO:0000256" key="1">
    <source>
        <dbReference type="ARBA" id="ARBA00001946"/>
    </source>
</evidence>
<dbReference type="GO" id="GO:0000166">
    <property type="term" value="F:nucleotide binding"/>
    <property type="evidence" value="ECO:0007669"/>
    <property type="project" value="UniProtKB-KW"/>
</dbReference>
<dbReference type="GO" id="GO:0046872">
    <property type="term" value="F:metal ion binding"/>
    <property type="evidence" value="ECO:0007669"/>
    <property type="project" value="UniProtKB-KW"/>
</dbReference>
<keyword evidence="6" id="KW-0479">Metal-binding</keyword>
<evidence type="ECO:0000259" key="10">
    <source>
        <dbReference type="Pfam" id="PF01743"/>
    </source>
</evidence>
<keyword evidence="3" id="KW-0808">Transferase</keyword>
<dbReference type="GO" id="GO:0008033">
    <property type="term" value="P:tRNA processing"/>
    <property type="evidence" value="ECO:0007669"/>
    <property type="project" value="UniProtKB-KW"/>
</dbReference>
<evidence type="ECO:0000256" key="7">
    <source>
        <dbReference type="ARBA" id="ARBA00022741"/>
    </source>
</evidence>
<dbReference type="EMBL" id="CAESAN010000208">
    <property type="protein sequence ID" value="CAB4347471.1"/>
    <property type="molecule type" value="Genomic_DNA"/>
</dbReference>
<keyword evidence="8" id="KW-0460">Magnesium</keyword>
<dbReference type="AlphaFoldDB" id="A0A6J5ZYJ2"/>
<sequence length="394" mass="42466">MKYMEAATVVAKLEEVPLGKRVLDCVGELGNVWLVGGAVRDLILGRSPLEVDLLVEGQLDEVLALLGGSQQRFDRFDTATVELEEGTVDIAASRSETYPHPGALPVVAPAAVSEDILRRDFTINAVAVNLDQPTFVAHPDALADLSEGIVRVLHDQSFADDPTRVWRCARYAVRLGFQVDQHTAELAAAAGPGMTSGERFGHELRLSLRETDPTQIFTLVQSLNPAALIEGFEPRPSGLSSALDLLPQDASRELTTLAACCAGVEMSLLTRWLDYMQFSADERDLVAAASRWVTGEPLRAADRRSQIGRAARGAPIEAVALAGGANARLWIEELRFVKLEIDGDDLIATGVARGPLIGSALEHTLDLTLDGEVRGRQEQIDAALTHVEQAVQGQ</sequence>
<evidence type="ECO:0000256" key="9">
    <source>
        <dbReference type="ARBA" id="ARBA00022884"/>
    </source>
</evidence>
<evidence type="ECO:0000256" key="8">
    <source>
        <dbReference type="ARBA" id="ARBA00022842"/>
    </source>
</evidence>
<evidence type="ECO:0000256" key="4">
    <source>
        <dbReference type="ARBA" id="ARBA00022694"/>
    </source>
</evidence>
<dbReference type="InterPro" id="IPR002646">
    <property type="entry name" value="PolA_pol_head_dom"/>
</dbReference>
<dbReference type="SUPFAM" id="SSF81301">
    <property type="entry name" value="Nucleotidyltransferase"/>
    <property type="match status" value="1"/>
</dbReference>
<evidence type="ECO:0000256" key="5">
    <source>
        <dbReference type="ARBA" id="ARBA00022695"/>
    </source>
</evidence>
<dbReference type="InterPro" id="IPR043519">
    <property type="entry name" value="NT_sf"/>
</dbReference>
<keyword evidence="5" id="KW-0548">Nucleotidyltransferase</keyword>
<dbReference type="Pfam" id="PF01743">
    <property type="entry name" value="PolyA_pol"/>
    <property type="match status" value="1"/>
</dbReference>
<evidence type="ECO:0000256" key="6">
    <source>
        <dbReference type="ARBA" id="ARBA00022723"/>
    </source>
</evidence>
<name>A0A6J5ZYJ2_9ZZZZ</name>
<dbReference type="PANTHER" id="PTHR47788:SF1">
    <property type="entry name" value="A-ADDING TRNA NUCLEOTIDYLTRANSFERASE"/>
    <property type="match status" value="1"/>
</dbReference>
<protein>
    <submittedName>
        <fullName evidence="11">Unannotated protein</fullName>
    </submittedName>
</protein>
<feature type="domain" description="Poly A polymerase head" evidence="10">
    <location>
        <begin position="32"/>
        <end position="151"/>
    </location>
</feature>
<dbReference type="CDD" id="cd05398">
    <property type="entry name" value="NT_ClassII-CCAase"/>
    <property type="match status" value="1"/>
</dbReference>
<organism evidence="11">
    <name type="scientific">freshwater metagenome</name>
    <dbReference type="NCBI Taxonomy" id="449393"/>
    <lineage>
        <taxon>unclassified sequences</taxon>
        <taxon>metagenomes</taxon>
        <taxon>ecological metagenomes</taxon>
    </lineage>
</organism>
<evidence type="ECO:0000256" key="3">
    <source>
        <dbReference type="ARBA" id="ARBA00022679"/>
    </source>
</evidence>
<evidence type="ECO:0000313" key="11">
    <source>
        <dbReference type="EMBL" id="CAB4347471.1"/>
    </source>
</evidence>
<dbReference type="GO" id="GO:0016779">
    <property type="term" value="F:nucleotidyltransferase activity"/>
    <property type="evidence" value="ECO:0007669"/>
    <property type="project" value="UniProtKB-KW"/>
</dbReference>
<accession>A0A6J5ZYJ2</accession>
<gene>
    <name evidence="11" type="ORF">UFOPK3547_01695</name>
</gene>
<proteinExistence type="predicted"/>
<dbReference type="PANTHER" id="PTHR47788">
    <property type="entry name" value="POLYA POLYMERASE"/>
    <property type="match status" value="1"/>
</dbReference>
<dbReference type="InterPro" id="IPR052390">
    <property type="entry name" value="tRNA_nt/polyA_polymerase"/>
</dbReference>